<keyword evidence="3 6" id="KW-1015">Disulfide bond</keyword>
<dbReference type="Gene3D" id="2.170.300.10">
    <property type="entry name" value="Tie2 ligand-binding domain superfamily"/>
    <property type="match status" value="2"/>
</dbReference>
<dbReference type="Pfam" id="PF00052">
    <property type="entry name" value="Laminin_B"/>
    <property type="match status" value="1"/>
</dbReference>
<dbReference type="PROSITE" id="PS51115">
    <property type="entry name" value="LAMININ_IVA"/>
    <property type="match status" value="1"/>
</dbReference>
<dbReference type="AlphaFoldDB" id="A0A922MGT6"/>
<dbReference type="Pfam" id="PF00055">
    <property type="entry name" value="Laminin_N"/>
    <property type="match status" value="1"/>
</dbReference>
<dbReference type="Gene3D" id="2.10.25.10">
    <property type="entry name" value="Laminin"/>
    <property type="match status" value="1"/>
</dbReference>
<feature type="region of interest" description="Disordered" evidence="7">
    <location>
        <begin position="55"/>
        <end position="88"/>
    </location>
</feature>
<evidence type="ECO:0000256" key="2">
    <source>
        <dbReference type="ARBA" id="ARBA00022737"/>
    </source>
</evidence>
<dbReference type="PRINTS" id="PR00011">
    <property type="entry name" value="EGFLAMININ"/>
</dbReference>
<evidence type="ECO:0000256" key="6">
    <source>
        <dbReference type="PROSITE-ProRule" id="PRU00460"/>
    </source>
</evidence>
<dbReference type="Proteomes" id="UP000814243">
    <property type="component" value="Unassembled WGS sequence"/>
</dbReference>
<dbReference type="GO" id="GO:0009887">
    <property type="term" value="P:animal organ morphogenesis"/>
    <property type="evidence" value="ECO:0007669"/>
    <property type="project" value="TreeGrafter"/>
</dbReference>
<dbReference type="GO" id="GO:0048731">
    <property type="term" value="P:system development"/>
    <property type="evidence" value="ECO:0007669"/>
    <property type="project" value="UniProtKB-ARBA"/>
</dbReference>
<comment type="caution">
    <text evidence="6">Lacks conserved residue(s) required for the propagation of feature annotation.</text>
</comment>
<accession>A0A922MGT6</accession>
<keyword evidence="4" id="KW-0325">Glycoprotein</keyword>
<dbReference type="Pfam" id="PF00053">
    <property type="entry name" value="EGF_laminin"/>
    <property type="match status" value="4"/>
</dbReference>
<evidence type="ECO:0000313" key="12">
    <source>
        <dbReference type="Proteomes" id="UP000814243"/>
    </source>
</evidence>
<dbReference type="PROSITE" id="PS01248">
    <property type="entry name" value="EGF_LAM_1"/>
    <property type="match status" value="1"/>
</dbReference>
<protein>
    <submittedName>
        <fullName evidence="11">Uncharacterized protein</fullName>
    </submittedName>
</protein>
<reference evidence="11" key="1">
    <citation type="journal article" date="2021" name="G3 (Bethesda)">
        <title>Genome and transcriptome analysis of the beet armyworm Spodoptera exigua reveals targets for pest control. .</title>
        <authorList>
            <person name="Simon S."/>
            <person name="Breeschoten T."/>
            <person name="Jansen H.J."/>
            <person name="Dirks R.P."/>
            <person name="Schranz M.E."/>
            <person name="Ros V.I.D."/>
        </authorList>
    </citation>
    <scope>NUCLEOTIDE SEQUENCE</scope>
    <source>
        <strain evidence="11">TB_SE_WUR_2020</strain>
    </source>
</reference>
<feature type="domain" description="Laminin EGF-like" evidence="8">
    <location>
        <begin position="431"/>
        <end position="480"/>
    </location>
</feature>
<comment type="caution">
    <text evidence="11">The sequence shown here is derived from an EMBL/GenBank/DDBJ whole genome shotgun (WGS) entry which is preliminary data.</text>
</comment>
<name>A0A922MGT6_SPOEX</name>
<dbReference type="InterPro" id="IPR000034">
    <property type="entry name" value="Laminin_IV"/>
</dbReference>
<evidence type="ECO:0000256" key="4">
    <source>
        <dbReference type="ARBA" id="ARBA00023180"/>
    </source>
</evidence>
<feature type="disulfide bond" evidence="6">
    <location>
        <begin position="448"/>
        <end position="457"/>
    </location>
</feature>
<evidence type="ECO:0000259" key="9">
    <source>
        <dbReference type="PROSITE" id="PS51115"/>
    </source>
</evidence>
<dbReference type="SMART" id="SM00281">
    <property type="entry name" value="LamB"/>
    <property type="match status" value="1"/>
</dbReference>
<gene>
    <name evidence="11" type="ORF">HF086_007160</name>
</gene>
<feature type="domain" description="Laminin N-terminal" evidence="10">
    <location>
        <begin position="1"/>
        <end position="163"/>
    </location>
</feature>
<organism evidence="11 12">
    <name type="scientific">Spodoptera exigua</name>
    <name type="common">Beet armyworm</name>
    <name type="synonym">Noctua fulgens</name>
    <dbReference type="NCBI Taxonomy" id="7107"/>
    <lineage>
        <taxon>Eukaryota</taxon>
        <taxon>Metazoa</taxon>
        <taxon>Ecdysozoa</taxon>
        <taxon>Arthropoda</taxon>
        <taxon>Hexapoda</taxon>
        <taxon>Insecta</taxon>
        <taxon>Pterygota</taxon>
        <taxon>Neoptera</taxon>
        <taxon>Endopterygota</taxon>
        <taxon>Lepidoptera</taxon>
        <taxon>Glossata</taxon>
        <taxon>Ditrysia</taxon>
        <taxon>Noctuoidea</taxon>
        <taxon>Noctuidae</taxon>
        <taxon>Amphipyrinae</taxon>
        <taxon>Spodoptera</taxon>
    </lineage>
</organism>
<evidence type="ECO:0000313" key="11">
    <source>
        <dbReference type="EMBL" id="KAH9636208.1"/>
    </source>
</evidence>
<evidence type="ECO:0000256" key="1">
    <source>
        <dbReference type="ARBA" id="ARBA00022729"/>
    </source>
</evidence>
<keyword evidence="1" id="KW-0732">Signal</keyword>
<dbReference type="PANTHER" id="PTHR10574:SF444">
    <property type="entry name" value="BASEMENT MEMBRANE-SPECIFIC HEPARAN SULFATE PROTEOGLYCAN CORE PROTEIN"/>
    <property type="match status" value="1"/>
</dbReference>
<dbReference type="CDD" id="cd00055">
    <property type="entry name" value="EGF_Lam"/>
    <property type="match status" value="3"/>
</dbReference>
<evidence type="ECO:0000256" key="7">
    <source>
        <dbReference type="SAM" id="MobiDB-lite"/>
    </source>
</evidence>
<dbReference type="InterPro" id="IPR002049">
    <property type="entry name" value="LE_dom"/>
</dbReference>
<dbReference type="PROSITE" id="PS51117">
    <property type="entry name" value="LAMININ_NTER"/>
    <property type="match status" value="1"/>
</dbReference>
<feature type="compositionally biased region" description="Basic residues" evidence="7">
    <location>
        <begin position="55"/>
        <end position="65"/>
    </location>
</feature>
<sequence length="579" mass="62272">MELLHVIIKSGPSPRPLAWSLDVSPSEEGDDWRMIRAFGDKDHCRKLWDLRPERRRRKARAAKRTSRADKPACSTQFASPRPLENGEMHVGVGEGVVARRVRVSFRAAHASPAKQQYYTVRALTVAARVQSVNVSTAPVELTAIGAAPEGPGLLINPVMMERRKLSVPVGSVVCSCLPGFTGPLCDSCEEATAEFPNCQTPVTPTCKCNPRGIVDPERVCDEVCECKVILPLGEAWLITDFQGNETLEPSVDEQGKPFVISYEVEGWEYFYWLTNSFNGDQLAAYGGEVLASVYWGIVRGDTGGNPTFGPDVILIGTGKLKLYRLLVFVNTCYIYFADGTMLAYSNTSHEAPGNLQISVPLLEGNWRVVEDDQLASRTQLMDVLRDMKGIMLKAHYHFDQDEVILVMCKCDSCDFGYWGSPTTPGGRCQACECGGSPCHPATGRCLTCPPHTEGARCDLCKEGYWFGEEGVGPSSAGCVQCACGAGALSGACDARTGHCACRAGWTGRACDTCVSAGCPVCRCGTAALNATCDAVSGECACAPGAAPPSCDTCLDEHYGLDSTGCKGKCMQLCHSCLSL</sequence>
<dbReference type="PROSITE" id="PS50027">
    <property type="entry name" value="EGF_LAM_2"/>
    <property type="match status" value="1"/>
</dbReference>
<dbReference type="GO" id="GO:0009888">
    <property type="term" value="P:tissue development"/>
    <property type="evidence" value="ECO:0007669"/>
    <property type="project" value="TreeGrafter"/>
</dbReference>
<dbReference type="Gene3D" id="2.60.120.260">
    <property type="entry name" value="Galactose-binding domain-like"/>
    <property type="match status" value="1"/>
</dbReference>
<dbReference type="InterPro" id="IPR008211">
    <property type="entry name" value="Laminin_N"/>
</dbReference>
<evidence type="ECO:0000256" key="5">
    <source>
        <dbReference type="ARBA" id="ARBA00023292"/>
    </source>
</evidence>
<keyword evidence="5 6" id="KW-0424">Laminin EGF-like domain</keyword>
<dbReference type="EMBL" id="JACEFF010000511">
    <property type="protein sequence ID" value="KAH9636208.1"/>
    <property type="molecule type" value="Genomic_DNA"/>
</dbReference>
<dbReference type="InterPro" id="IPR050440">
    <property type="entry name" value="Laminin/Netrin_ECM"/>
</dbReference>
<feature type="domain" description="Laminin IV type A" evidence="9">
    <location>
        <begin position="231"/>
        <end position="433"/>
    </location>
</feature>
<evidence type="ECO:0000256" key="3">
    <source>
        <dbReference type="ARBA" id="ARBA00023157"/>
    </source>
</evidence>
<evidence type="ECO:0000259" key="10">
    <source>
        <dbReference type="PROSITE" id="PS51117"/>
    </source>
</evidence>
<dbReference type="PANTHER" id="PTHR10574">
    <property type="entry name" value="NETRIN/LAMININ-RELATED"/>
    <property type="match status" value="1"/>
</dbReference>
<proteinExistence type="predicted"/>
<evidence type="ECO:0000259" key="8">
    <source>
        <dbReference type="PROSITE" id="PS50027"/>
    </source>
</evidence>
<dbReference type="SMART" id="SM00180">
    <property type="entry name" value="EGF_Lam"/>
    <property type="match status" value="4"/>
</dbReference>
<keyword evidence="2" id="KW-0677">Repeat</keyword>